<accession>A0A6A0H2U8</accession>
<dbReference type="InterPro" id="IPR011049">
    <property type="entry name" value="Serralysin-like_metalloprot_C"/>
</dbReference>
<protein>
    <submittedName>
        <fullName evidence="1">Uncharacterized protein</fullName>
    </submittedName>
</protein>
<reference evidence="1" key="2">
    <citation type="journal article" date="2018" name="Environ. Sci. Technol.">
        <title>The Toxicogenome of Hyalella azteca: A Model for Sediment Ecotoxicology and Evolutionary Toxicology.</title>
        <authorList>
            <person name="Poynton H.C."/>
            <person name="Hasenbein S."/>
            <person name="Benoit J.B."/>
            <person name="Sepulveda M.S."/>
            <person name="Poelchau M.F."/>
            <person name="Hughes D.S.T."/>
            <person name="Murali S.C."/>
            <person name="Chen S."/>
            <person name="Glastad K.M."/>
            <person name="Goodisman M.A.D."/>
            <person name="Werren J.H."/>
            <person name="Vineis J.H."/>
            <person name="Bowen J.L."/>
            <person name="Friedrich M."/>
            <person name="Jones J."/>
            <person name="Robertson H.M."/>
            <person name="Feyereisen R."/>
            <person name="Mechler-Hickson A."/>
            <person name="Mathers N."/>
            <person name="Lee C.E."/>
            <person name="Colbourne J.K."/>
            <person name="Biales A."/>
            <person name="Johnston J.S."/>
            <person name="Wellborn G.A."/>
            <person name="Rosendale A.J."/>
            <person name="Cridge A.G."/>
            <person name="Munoz-Torres M.C."/>
            <person name="Bain P.A."/>
            <person name="Manny A.R."/>
            <person name="Major K.M."/>
            <person name="Lambert F.N."/>
            <person name="Vulpe C.D."/>
            <person name="Tuck P."/>
            <person name="Blalock B.J."/>
            <person name="Lin Y.Y."/>
            <person name="Smith M.E."/>
            <person name="Ochoa-Acuna H."/>
            <person name="Chen M.M."/>
            <person name="Childers C.P."/>
            <person name="Qu J."/>
            <person name="Dugan S."/>
            <person name="Lee S.L."/>
            <person name="Chao H."/>
            <person name="Dinh H."/>
            <person name="Han Y."/>
            <person name="Doddapaneni H."/>
            <person name="Worley K.C."/>
            <person name="Muzny D.M."/>
            <person name="Gibbs R.A."/>
            <person name="Richards S."/>
        </authorList>
    </citation>
    <scope>NUCLEOTIDE SEQUENCE</scope>
    <source>
        <strain evidence="1">HAZT.00-mixed</strain>
        <tissue evidence="1">Whole organism</tissue>
    </source>
</reference>
<proteinExistence type="predicted"/>
<reference evidence="1" key="1">
    <citation type="submission" date="2014-08" db="EMBL/GenBank/DDBJ databases">
        <authorList>
            <person name="Murali S."/>
            <person name="Richards S."/>
            <person name="Bandaranaike D."/>
            <person name="Bellair M."/>
            <person name="Blankenburg K."/>
            <person name="Chao H."/>
            <person name="Dinh H."/>
            <person name="Doddapaneni H."/>
            <person name="Dugan-Rocha S."/>
            <person name="Elkadiri S."/>
            <person name="Gnanaolivu R."/>
            <person name="Hughes D."/>
            <person name="Lee S."/>
            <person name="Li M."/>
            <person name="Ming W."/>
            <person name="Munidasa M."/>
            <person name="Muniz J."/>
            <person name="Nguyen L."/>
            <person name="Osuji N."/>
            <person name="Pu L.-L."/>
            <person name="Puazo M."/>
            <person name="Skinner E."/>
            <person name="Qu C."/>
            <person name="Quiroz J."/>
            <person name="Raj R."/>
            <person name="Weissenberger G."/>
            <person name="Xin Y."/>
            <person name="Zou X."/>
            <person name="Han Y."/>
            <person name="Worley K."/>
            <person name="Muzny D."/>
            <person name="Gibbs R."/>
        </authorList>
    </citation>
    <scope>NUCLEOTIDE SEQUENCE</scope>
    <source>
        <strain evidence="1">HAZT.00-mixed</strain>
        <tissue evidence="1">Whole organism</tissue>
    </source>
</reference>
<dbReference type="Gene3D" id="2.150.10.10">
    <property type="entry name" value="Serralysin-like metalloprotease, C-terminal"/>
    <property type="match status" value="1"/>
</dbReference>
<name>A0A6A0H2U8_HYAAZ</name>
<dbReference type="SUPFAM" id="SSF101967">
    <property type="entry name" value="Adhesin YadA, collagen-binding domain"/>
    <property type="match status" value="1"/>
</dbReference>
<sequence length="104" mass="11443">MTAIGRYITATGRYITATRRIMTATGRYITATCRYMIATGRYMSATGRNITATGHSQTTKLKHFMFTGLAHYGTGAASISLHKANSHDDLWQVEFGNILANSTF</sequence>
<dbReference type="AlphaFoldDB" id="A0A6A0H2U8"/>
<dbReference type="Proteomes" id="UP000711488">
    <property type="component" value="Unassembled WGS sequence"/>
</dbReference>
<evidence type="ECO:0000313" key="1">
    <source>
        <dbReference type="EMBL" id="KAA0197134.1"/>
    </source>
</evidence>
<organism evidence="1">
    <name type="scientific">Hyalella azteca</name>
    <name type="common">Amphipod</name>
    <dbReference type="NCBI Taxonomy" id="294128"/>
    <lineage>
        <taxon>Eukaryota</taxon>
        <taxon>Metazoa</taxon>
        <taxon>Ecdysozoa</taxon>
        <taxon>Arthropoda</taxon>
        <taxon>Crustacea</taxon>
        <taxon>Multicrustacea</taxon>
        <taxon>Malacostraca</taxon>
        <taxon>Eumalacostraca</taxon>
        <taxon>Peracarida</taxon>
        <taxon>Amphipoda</taxon>
        <taxon>Senticaudata</taxon>
        <taxon>Talitrida</taxon>
        <taxon>Talitroidea</taxon>
        <taxon>Hyalellidae</taxon>
        <taxon>Hyalella</taxon>
    </lineage>
</organism>
<comment type="caution">
    <text evidence="1">The sequence shown here is derived from an EMBL/GenBank/DDBJ whole genome shotgun (WGS) entry which is preliminary data.</text>
</comment>
<dbReference type="EMBL" id="JQDR03008441">
    <property type="protein sequence ID" value="KAA0197134.1"/>
    <property type="molecule type" value="Genomic_DNA"/>
</dbReference>
<gene>
    <name evidence="1" type="ORF">HAZT_HAZT011816</name>
</gene>
<reference evidence="1" key="3">
    <citation type="submission" date="2019-06" db="EMBL/GenBank/DDBJ databases">
        <authorList>
            <person name="Poynton C."/>
            <person name="Hasenbein S."/>
            <person name="Benoit J.B."/>
            <person name="Sepulveda M.S."/>
            <person name="Poelchau M.F."/>
            <person name="Murali S.C."/>
            <person name="Chen S."/>
            <person name="Glastad K.M."/>
            <person name="Werren J.H."/>
            <person name="Vineis J.H."/>
            <person name="Bowen J.L."/>
            <person name="Friedrich M."/>
            <person name="Jones J."/>
            <person name="Robertson H.M."/>
            <person name="Feyereisen R."/>
            <person name="Mechler-Hickson A."/>
            <person name="Mathers N."/>
            <person name="Lee C.E."/>
            <person name="Colbourne J.K."/>
            <person name="Biales A."/>
            <person name="Johnston J.S."/>
            <person name="Wellborn G.A."/>
            <person name="Rosendale A.J."/>
            <person name="Cridge A.G."/>
            <person name="Munoz-Torres M.C."/>
            <person name="Bain P.A."/>
            <person name="Manny A.R."/>
            <person name="Major K.M."/>
            <person name="Lambert F.N."/>
            <person name="Vulpe C.D."/>
            <person name="Tuck P."/>
            <person name="Blalock B.J."/>
            <person name="Lin Y.-Y."/>
            <person name="Smith M.E."/>
            <person name="Ochoa-Acuna H."/>
            <person name="Chen M.-J.M."/>
            <person name="Childers C.P."/>
            <person name="Qu J."/>
            <person name="Dugan S."/>
            <person name="Lee S.L."/>
            <person name="Chao H."/>
            <person name="Dinh H."/>
            <person name="Han Y."/>
            <person name="Doddapaneni H."/>
            <person name="Worley K.C."/>
            <person name="Muzny D.M."/>
            <person name="Gibbs R.A."/>
            <person name="Richards S."/>
        </authorList>
    </citation>
    <scope>NUCLEOTIDE SEQUENCE</scope>
    <source>
        <strain evidence="1">HAZT.00-mixed</strain>
        <tissue evidence="1">Whole organism</tissue>
    </source>
</reference>